<dbReference type="Proteomes" id="UP000054217">
    <property type="component" value="Unassembled WGS sequence"/>
</dbReference>
<dbReference type="AlphaFoldDB" id="A0A0C3IDL3"/>
<reference evidence="1 2" key="1">
    <citation type="submission" date="2014-04" db="EMBL/GenBank/DDBJ databases">
        <authorList>
            <consortium name="DOE Joint Genome Institute"/>
            <person name="Kuo A."/>
            <person name="Kohler A."/>
            <person name="Costa M.D."/>
            <person name="Nagy L.G."/>
            <person name="Floudas D."/>
            <person name="Copeland A."/>
            <person name="Barry K.W."/>
            <person name="Cichocki N."/>
            <person name="Veneault-Fourrey C."/>
            <person name="LaButti K."/>
            <person name="Lindquist E.A."/>
            <person name="Lipzen A."/>
            <person name="Lundell T."/>
            <person name="Morin E."/>
            <person name="Murat C."/>
            <person name="Sun H."/>
            <person name="Tunlid A."/>
            <person name="Henrissat B."/>
            <person name="Grigoriev I.V."/>
            <person name="Hibbett D.S."/>
            <person name="Martin F."/>
            <person name="Nordberg H.P."/>
            <person name="Cantor M.N."/>
            <person name="Hua S.X."/>
        </authorList>
    </citation>
    <scope>NUCLEOTIDE SEQUENCE [LARGE SCALE GENOMIC DNA]</scope>
    <source>
        <strain evidence="1 2">Marx 270</strain>
    </source>
</reference>
<evidence type="ECO:0000313" key="1">
    <source>
        <dbReference type="EMBL" id="KIN95147.1"/>
    </source>
</evidence>
<proteinExistence type="predicted"/>
<dbReference type="InParanoid" id="A0A0C3IDL3"/>
<dbReference type="HOGENOM" id="CLU_2224281_0_0_1"/>
<evidence type="ECO:0000313" key="2">
    <source>
        <dbReference type="Proteomes" id="UP000054217"/>
    </source>
</evidence>
<sequence>MHIRLENEVTTETQLQNVIDATSDLFGRVSEFCVSPDYRQAAAQYAFFLELQGDPGKLLHIASGDTPRFECSNLIQQNFTQAQSFLRRPLPCMINLRLGDPTGNFW</sequence>
<gene>
    <name evidence="1" type="ORF">M404DRAFT_1007750</name>
</gene>
<reference evidence="2" key="2">
    <citation type="submission" date="2015-01" db="EMBL/GenBank/DDBJ databases">
        <title>Evolutionary Origins and Diversification of the Mycorrhizal Mutualists.</title>
        <authorList>
            <consortium name="DOE Joint Genome Institute"/>
            <consortium name="Mycorrhizal Genomics Consortium"/>
            <person name="Kohler A."/>
            <person name="Kuo A."/>
            <person name="Nagy L.G."/>
            <person name="Floudas D."/>
            <person name="Copeland A."/>
            <person name="Barry K.W."/>
            <person name="Cichocki N."/>
            <person name="Veneault-Fourrey C."/>
            <person name="LaButti K."/>
            <person name="Lindquist E.A."/>
            <person name="Lipzen A."/>
            <person name="Lundell T."/>
            <person name="Morin E."/>
            <person name="Murat C."/>
            <person name="Riley R."/>
            <person name="Ohm R."/>
            <person name="Sun H."/>
            <person name="Tunlid A."/>
            <person name="Henrissat B."/>
            <person name="Grigoriev I.V."/>
            <person name="Hibbett D.S."/>
            <person name="Martin F."/>
        </authorList>
    </citation>
    <scope>NUCLEOTIDE SEQUENCE [LARGE SCALE GENOMIC DNA]</scope>
    <source>
        <strain evidence="2">Marx 270</strain>
    </source>
</reference>
<accession>A0A0C3IDL3</accession>
<dbReference type="EMBL" id="KN832075">
    <property type="protein sequence ID" value="KIN95147.1"/>
    <property type="molecule type" value="Genomic_DNA"/>
</dbReference>
<name>A0A0C3IDL3_PISTI</name>
<protein>
    <submittedName>
        <fullName evidence="1">Uncharacterized protein</fullName>
    </submittedName>
</protein>
<dbReference type="OrthoDB" id="2679559at2759"/>
<keyword evidence="2" id="KW-1185">Reference proteome</keyword>
<organism evidence="1 2">
    <name type="scientific">Pisolithus tinctorius Marx 270</name>
    <dbReference type="NCBI Taxonomy" id="870435"/>
    <lineage>
        <taxon>Eukaryota</taxon>
        <taxon>Fungi</taxon>
        <taxon>Dikarya</taxon>
        <taxon>Basidiomycota</taxon>
        <taxon>Agaricomycotina</taxon>
        <taxon>Agaricomycetes</taxon>
        <taxon>Agaricomycetidae</taxon>
        <taxon>Boletales</taxon>
        <taxon>Sclerodermatineae</taxon>
        <taxon>Pisolithaceae</taxon>
        <taxon>Pisolithus</taxon>
    </lineage>
</organism>